<keyword evidence="1" id="KW-1133">Transmembrane helix</keyword>
<dbReference type="RefSeq" id="WP_101040765.1">
    <property type="nucleotide sequence ID" value="NZ_CP086199.1"/>
</dbReference>
<feature type="transmembrane region" description="Helical" evidence="1">
    <location>
        <begin position="54"/>
        <end position="71"/>
    </location>
</feature>
<name>A0A4R6C2Q2_9STAP</name>
<gene>
    <name evidence="2" type="ORF">ETI04_10810</name>
</gene>
<proteinExistence type="predicted"/>
<evidence type="ECO:0000313" key="3">
    <source>
        <dbReference type="Proteomes" id="UP000294865"/>
    </source>
</evidence>
<dbReference type="Pfam" id="PF17332">
    <property type="entry name" value="DUF5592"/>
    <property type="match status" value="1"/>
</dbReference>
<organism evidence="2 3">
    <name type="scientific">Macrococcoides canis</name>
    <dbReference type="NCBI Taxonomy" id="1855823"/>
    <lineage>
        <taxon>Bacteria</taxon>
        <taxon>Bacillati</taxon>
        <taxon>Bacillota</taxon>
        <taxon>Bacilli</taxon>
        <taxon>Bacillales</taxon>
        <taxon>Staphylococcaceae</taxon>
        <taxon>Macrococcoides</taxon>
    </lineage>
</organism>
<protein>
    <recommendedName>
        <fullName evidence="4">PrgI family protein</fullName>
    </recommendedName>
</protein>
<evidence type="ECO:0000313" key="2">
    <source>
        <dbReference type="EMBL" id="TDM15190.1"/>
    </source>
</evidence>
<feature type="transmembrane region" description="Helical" evidence="1">
    <location>
        <begin position="31"/>
        <end position="48"/>
    </location>
</feature>
<keyword evidence="1" id="KW-0472">Membrane</keyword>
<comment type="caution">
    <text evidence="2">The sequence shown here is derived from an EMBL/GenBank/DDBJ whole genome shotgun (WGS) entry which is preliminary data.</text>
</comment>
<dbReference type="InterPro" id="IPR020275">
    <property type="entry name" value="DUF5592"/>
</dbReference>
<dbReference type="EMBL" id="SDQG01000009">
    <property type="protein sequence ID" value="TDM15190.1"/>
    <property type="molecule type" value="Genomic_DNA"/>
</dbReference>
<evidence type="ECO:0008006" key="4">
    <source>
        <dbReference type="Google" id="ProtNLM"/>
    </source>
</evidence>
<evidence type="ECO:0000256" key="1">
    <source>
        <dbReference type="SAM" id="Phobius"/>
    </source>
</evidence>
<keyword evidence="1" id="KW-0812">Transmembrane</keyword>
<dbReference type="AlphaFoldDB" id="A0A4R6C2Q2"/>
<dbReference type="Proteomes" id="UP000294865">
    <property type="component" value="Unassembled WGS sequence"/>
</dbReference>
<reference evidence="2 3" key="1">
    <citation type="submission" date="2019-01" db="EMBL/GenBank/DDBJ databases">
        <title>Draft genome sequences of Macrococcus caseolyticus, Macrococcus canis, Macrococcus bohemicus and Macrococcus goetzii.</title>
        <authorList>
            <person name="Mazhar S."/>
            <person name="Altermann E."/>
            <person name="Hill C."/>
            <person name="Mcauliffe O."/>
        </authorList>
    </citation>
    <scope>NUCLEOTIDE SEQUENCE [LARGE SCALE GENOMIC DNA]</scope>
    <source>
        <strain evidence="2 3">DPC7162</strain>
    </source>
</reference>
<accession>A0A4R6C2Q2</accession>
<sequence length="110" mass="12343">MSKNIGNQGYTIPRDMKADILIIGKTTLKDIIVIIIFVVLGFMLANFIDGGPILTTIIVIIQFLVGGIAIAKPKTNPDKPMYLVIASMFRMDKNGYRSLDYTKYIKKEMK</sequence>